<evidence type="ECO:0000256" key="4">
    <source>
        <dbReference type="RuleBase" id="RU003651"/>
    </source>
</evidence>
<evidence type="ECO:0000259" key="5">
    <source>
        <dbReference type="SMART" id="SM00382"/>
    </source>
</evidence>
<dbReference type="Proteomes" id="UP000836788">
    <property type="component" value="Chromosome 4"/>
</dbReference>
<gene>
    <name evidence="6" type="ORF">PTTT1_LOCUS39833</name>
</gene>
<keyword evidence="1 4" id="KW-0547">Nucleotide-binding</keyword>
<evidence type="ECO:0000256" key="1">
    <source>
        <dbReference type="ARBA" id="ARBA00022741"/>
    </source>
</evidence>
<feature type="non-terminal residue" evidence="6">
    <location>
        <position position="379"/>
    </location>
</feature>
<comment type="similarity">
    <text evidence="4">Belongs to the AAA ATPase family.</text>
</comment>
<proteinExistence type="inferred from homology"/>
<accession>A0A8J9TA41</accession>
<dbReference type="Gene3D" id="1.10.8.60">
    <property type="match status" value="2"/>
</dbReference>
<dbReference type="GO" id="GO:0016887">
    <property type="term" value="F:ATP hydrolysis activity"/>
    <property type="evidence" value="ECO:0007669"/>
    <property type="project" value="InterPro"/>
</dbReference>
<protein>
    <recommendedName>
        <fullName evidence="5">AAA+ ATPase domain-containing protein</fullName>
    </recommendedName>
</protein>
<dbReference type="InterPro" id="IPR050168">
    <property type="entry name" value="AAA_ATPase_domain"/>
</dbReference>
<evidence type="ECO:0000313" key="6">
    <source>
        <dbReference type="EMBL" id="CAG9288859.1"/>
    </source>
</evidence>
<dbReference type="PANTHER" id="PTHR23077:SF117">
    <property type="entry name" value="AAA+ ATPASE DOMAIN-CONTAINING PROTEIN"/>
    <property type="match status" value="1"/>
</dbReference>
<feature type="domain" description="AAA+ ATPase" evidence="5">
    <location>
        <begin position="177"/>
        <end position="322"/>
    </location>
</feature>
<reference evidence="6" key="1">
    <citation type="submission" date="2022-02" db="EMBL/GenBank/DDBJ databases">
        <authorList>
            <person name="Giguere J D."/>
        </authorList>
    </citation>
    <scope>NUCLEOTIDE SEQUENCE</scope>
    <source>
        <strain evidence="6">CCAP 1055/1</strain>
    </source>
</reference>
<dbReference type="Gene3D" id="3.40.50.300">
    <property type="entry name" value="P-loop containing nucleotide triphosphate hydrolases"/>
    <property type="match status" value="1"/>
</dbReference>
<evidence type="ECO:0000256" key="3">
    <source>
        <dbReference type="ARBA" id="ARBA00023054"/>
    </source>
</evidence>
<name>A0A8J9TA41_PHATR</name>
<sequence length="379" mass="40580">MADPSDLEAFKWRRVVVVAATNRVEAIPVSLQRPGRLEREVSLFPPSIAERISILQFLLRDSCKACLKPEEVEGLAESCVGYVAADLVSLVRHAKLLRLFQDVTEKHDSVGLTYHLLKSATKEVAASALRDASLSAPPNRSWKDVAGNPGGAKTLLRQAVEWPLSRRCAYECLGLTPPRGILLYGPPGCAKTSLARAAAGASNVAFLSLAPADVYASSYIGEAEAIVRRTFALARSAAPCVLFFDEIDAVLGSDGKAGHSMSRGSSAEARVLSTFLNEMDGVDGESKDGVLVLGATNRPWTLDVALLRPGRFDKIIYVPPPDFEGRQSILNLACREWIDLGLAPDIDIEILASEGVSGNLTGAEIVGACREAASDVIRN</sequence>
<dbReference type="SMART" id="SM00382">
    <property type="entry name" value="AAA"/>
    <property type="match status" value="1"/>
</dbReference>
<dbReference type="EMBL" id="OU594945">
    <property type="protein sequence ID" value="CAG9288859.1"/>
    <property type="molecule type" value="Genomic_DNA"/>
</dbReference>
<keyword evidence="3" id="KW-0175">Coiled coil</keyword>
<dbReference type="FunFam" id="3.40.50.300:FF:001025">
    <property type="entry name" value="ATPase family, AAA domain-containing 2B"/>
    <property type="match status" value="1"/>
</dbReference>
<dbReference type="PANTHER" id="PTHR23077">
    <property type="entry name" value="AAA-FAMILY ATPASE"/>
    <property type="match status" value="1"/>
</dbReference>
<dbReference type="PROSITE" id="PS00674">
    <property type="entry name" value="AAA"/>
    <property type="match status" value="1"/>
</dbReference>
<dbReference type="GO" id="GO:0005524">
    <property type="term" value="F:ATP binding"/>
    <property type="evidence" value="ECO:0007669"/>
    <property type="project" value="UniProtKB-KW"/>
</dbReference>
<evidence type="ECO:0000256" key="2">
    <source>
        <dbReference type="ARBA" id="ARBA00022840"/>
    </source>
</evidence>
<dbReference type="InterPro" id="IPR027417">
    <property type="entry name" value="P-loop_NTPase"/>
</dbReference>
<dbReference type="InterPro" id="IPR003960">
    <property type="entry name" value="ATPase_AAA_CS"/>
</dbReference>
<dbReference type="InterPro" id="IPR003593">
    <property type="entry name" value="AAA+_ATPase"/>
</dbReference>
<dbReference type="AlphaFoldDB" id="A0A8J9TA41"/>
<organism evidence="6">
    <name type="scientific">Phaeodactylum tricornutum</name>
    <name type="common">Diatom</name>
    <dbReference type="NCBI Taxonomy" id="2850"/>
    <lineage>
        <taxon>Eukaryota</taxon>
        <taxon>Sar</taxon>
        <taxon>Stramenopiles</taxon>
        <taxon>Ochrophyta</taxon>
        <taxon>Bacillariophyta</taxon>
        <taxon>Bacillariophyceae</taxon>
        <taxon>Bacillariophycidae</taxon>
        <taxon>Naviculales</taxon>
        <taxon>Phaeodactylaceae</taxon>
        <taxon>Phaeodactylum</taxon>
    </lineage>
</organism>
<dbReference type="Pfam" id="PF00004">
    <property type="entry name" value="AAA"/>
    <property type="match status" value="1"/>
</dbReference>
<dbReference type="InterPro" id="IPR003959">
    <property type="entry name" value="ATPase_AAA_core"/>
</dbReference>
<dbReference type="SUPFAM" id="SSF52540">
    <property type="entry name" value="P-loop containing nucleoside triphosphate hydrolases"/>
    <property type="match status" value="2"/>
</dbReference>
<keyword evidence="2 4" id="KW-0067">ATP-binding</keyword>